<dbReference type="Pfam" id="PF14318">
    <property type="entry name" value="Mononeg_mRNAcap"/>
    <property type="match status" value="1"/>
</dbReference>
<dbReference type="GO" id="GO:0004482">
    <property type="term" value="F:mRNA 5'-cap (guanine-N7-)-methyltransferase activity"/>
    <property type="evidence" value="ECO:0007669"/>
    <property type="project" value="InterPro"/>
</dbReference>
<feature type="domain" description="RdRp catalytic" evidence="15">
    <location>
        <begin position="574"/>
        <end position="759"/>
    </location>
</feature>
<keyword evidence="5" id="KW-0378">Hydrolase</keyword>
<evidence type="ECO:0000256" key="8">
    <source>
        <dbReference type="ARBA" id="ARBA00024499"/>
    </source>
</evidence>
<keyword evidence="3" id="KW-0489">Methyltransferase</keyword>
<evidence type="ECO:0000256" key="10">
    <source>
        <dbReference type="ARBA" id="ARBA00030436"/>
    </source>
</evidence>
<dbReference type="Pfam" id="PF00946">
    <property type="entry name" value="Mononeg_RNA_pol"/>
    <property type="match status" value="1"/>
</dbReference>
<organism evidence="17">
    <name type="scientific">Beet oak leaf virus</name>
    <dbReference type="NCBI Taxonomy" id="3054764"/>
    <lineage>
        <taxon>Viruses</taxon>
        <taxon>Riboviria</taxon>
    </lineage>
</organism>
<dbReference type="PROSITE" id="PS50526">
    <property type="entry name" value="RDRP_SSRNA_NEG_NONSEG"/>
    <property type="match status" value="1"/>
</dbReference>
<evidence type="ECO:0000256" key="11">
    <source>
        <dbReference type="ARBA" id="ARBA00031012"/>
    </source>
</evidence>
<evidence type="ECO:0000256" key="2">
    <source>
        <dbReference type="ARBA" id="ARBA00012582"/>
    </source>
</evidence>
<name>A0AA50A6E8_9VIRU</name>
<dbReference type="EMBL" id="OR397269">
    <property type="protein sequence ID" value="WLJ21674.1"/>
    <property type="molecule type" value="Genomic_RNA"/>
</dbReference>
<evidence type="ECO:0000313" key="17">
    <source>
        <dbReference type="EMBL" id="WLJ21674.1"/>
    </source>
</evidence>
<evidence type="ECO:0000259" key="16">
    <source>
        <dbReference type="PROSITE" id="PS51590"/>
    </source>
</evidence>
<comment type="catalytic activity">
    <reaction evidence="7">
        <text>a 5'-end triphospho-adenylyl-adenylyl-cytidylyl-adenosine in mRNA + GDP + H(+) = a 5'-end (5'-triphosphoguanosine)-adenylyl-adenylyl-cytidylyl-adenosine in mRNA + diphosphate</text>
        <dbReference type="Rhea" id="RHEA:65436"/>
        <dbReference type="Rhea" id="RHEA-COMP:16797"/>
        <dbReference type="Rhea" id="RHEA-COMP:16799"/>
        <dbReference type="ChEBI" id="CHEBI:15378"/>
        <dbReference type="ChEBI" id="CHEBI:33019"/>
        <dbReference type="ChEBI" id="CHEBI:58189"/>
        <dbReference type="ChEBI" id="CHEBI:156484"/>
        <dbReference type="ChEBI" id="CHEBI:156503"/>
        <dbReference type="EC" id="2.7.7.88"/>
    </reaction>
</comment>
<dbReference type="InterPro" id="IPR014023">
    <property type="entry name" value="Mononeg_RNA_pol_cat"/>
</dbReference>
<evidence type="ECO:0000256" key="6">
    <source>
        <dbReference type="ARBA" id="ARBA00023268"/>
    </source>
</evidence>
<comment type="catalytic activity">
    <reaction evidence="12">
        <text>a 5'-end (5'-triphosphoguanosine)-adenylyl-adenylyl-cytidylyl-adenosine in mRNA + S-adenosyl-L-methionine = a 5'-end (5'-triphosphoguanosine)-(2'-O-methyladenylyl)-adenylyl-cytidylyl-adenosine in mRNA + S-adenosyl-L-homocysteine + H(+)</text>
        <dbReference type="Rhea" id="RHEA:65380"/>
        <dbReference type="Rhea" id="RHEA-COMP:16797"/>
        <dbReference type="Rhea" id="RHEA-COMP:16801"/>
        <dbReference type="ChEBI" id="CHEBI:15378"/>
        <dbReference type="ChEBI" id="CHEBI:57856"/>
        <dbReference type="ChEBI" id="CHEBI:59789"/>
        <dbReference type="ChEBI" id="CHEBI:156482"/>
        <dbReference type="ChEBI" id="CHEBI:156484"/>
    </reaction>
</comment>
<feature type="domain" description="Mononegavirus-type SAM-dependent 2'-O-MTase" evidence="16">
    <location>
        <begin position="1605"/>
        <end position="1782"/>
    </location>
</feature>
<evidence type="ECO:0000256" key="4">
    <source>
        <dbReference type="ARBA" id="ARBA00022691"/>
    </source>
</evidence>
<comment type="catalytic activity">
    <reaction evidence="8">
        <text>a 5'-end (5'-triphosphoguanosine)-(2'-O-methyladenylyl)-adenylyl-cytidylyl-adenosine in mRNA + S-adenosyl-L-methionine = a 5'-end (N(7)-methyl 5'-triphosphoguanosine)-(2'-O-methyladenylyl)-adenylyl-cytidylyl-adenosine in mRNA + S-adenosyl-L-homocysteine</text>
        <dbReference type="Rhea" id="RHEA:65440"/>
        <dbReference type="Rhea" id="RHEA-COMP:16798"/>
        <dbReference type="Rhea" id="RHEA-COMP:16801"/>
        <dbReference type="ChEBI" id="CHEBI:57856"/>
        <dbReference type="ChEBI" id="CHEBI:59789"/>
        <dbReference type="ChEBI" id="CHEBI:156482"/>
        <dbReference type="ChEBI" id="CHEBI:156483"/>
    </reaction>
</comment>
<evidence type="ECO:0000256" key="12">
    <source>
        <dbReference type="ARBA" id="ARBA00047332"/>
    </source>
</evidence>
<evidence type="ECO:0000256" key="5">
    <source>
        <dbReference type="ARBA" id="ARBA00022801"/>
    </source>
</evidence>
<dbReference type="EC" id="2.7.7.48" evidence="1"/>
<accession>A0AA50A6E8</accession>
<dbReference type="GO" id="GO:0005524">
    <property type="term" value="F:ATP binding"/>
    <property type="evidence" value="ECO:0007669"/>
    <property type="project" value="InterPro"/>
</dbReference>
<evidence type="ECO:0000256" key="7">
    <source>
        <dbReference type="ARBA" id="ARBA00024494"/>
    </source>
</evidence>
<dbReference type="GO" id="GO:0003968">
    <property type="term" value="F:RNA-directed RNA polymerase activity"/>
    <property type="evidence" value="ECO:0007669"/>
    <property type="project" value="UniProtKB-EC"/>
</dbReference>
<dbReference type="InterPro" id="IPR025786">
    <property type="entry name" value="Mononega_L_MeTrfase"/>
</dbReference>
<sequence length="1993" mass="227248">MDTFFESDKGSESVQDDPMLIDFHLGNAINLDIVRALVEKVNPDYDLYVPRFQRVAWDSLSKLIPYSYKTEVGFLTPTCNLLIEPITKWNQLTPKLWKSLASVVIKGLQKRDIQVPIADYEKSIKGLYVSVPEIWSIVFNMSLAAISALSETLRGGTESPYANVIIDGEHVSVNLVPGSDIFLVVGRNMAAIIDHQERTTYVGNYDSVLLLMDTIGQRICSLIGLQIAGPYKISGCMGIPQMMRVIQIGDQILKLNGNLGYEVIAMFEAYVVSIILQKSPDNISNGREFYENCIQESSDLCSEMPYPAETLQLIEEWIMLLSTMAPDHLSNIFCLYRIWGHPAVDIKAGMKKVYDKAMAPKVSMNLSEGLALCQFRHMFLQNYLSKHRQYPDMDIDGTGYVQDCLRRGYPVDHKRSDYCLFDYLCVNINQIWTVPETYDICHILNDKAVSPNRSELHESVSAGKGTVFGTMRRGIIRWMEGDSIRCKEFLDHIDEHGLDDDDMIIGMYEKEREIKVKARMFSLMSEKMRMYVVLTEELIANHILPYFPEITMKDPLNVQIRKIWKVGGSGQYENNPNINIDFEKWNLNMRPQFTNGLFSQMDRMFGFSNLILRTHDIFEKSYVYSCSGKYVPPINSEGFIPDPPMSYIGHKGGFEGLRQKGWTVATVCLLAYTAFQLKIDMQLLGQGDNQVIKLYMPTRRWDNLCYTDEAKRAESKTITEEYIRLMRKNFDDAGLPIKVRETWISTRLFMYGKSMYLDGKCLPQWMKKLLRSYALSNEGSVTISGVIGTIATNMTSAAGVSEAPDVMYLIYLFLGEWSLEYLLNYHPFTRKRIVQGSIREFKIPGHDQRLRSEPTSLHRLIASLLLVPTAVGGNVTIPLTGFICRGFPDHASEGYAWLNLLRSVDSPYKRMFDNWYSFLKNDTVQCDMLVQSPWSLNHLKPPTPGLQSREMVREWLLSGRFSKNKFLTNMAAINHSFPRKDICKELMSDPINPLIVYEIFNAFPHSYYDSILRRFEGTRSVRKLAMRESYTKPIVQMLMDVEVRHLDYIIWRAEVRGEEFSPCATQQARMARDIGWERKINGLTTPHPLEYLFDNKCHGFNPTCDGSDYILVRYDPDGAYPPYLGSRVKTKVVSLQDEGARSEPLICANARLARYLKWLNMGENLIGVVRQSTESLCDTNIFDNFYDLTPGAEGYTGCSEHRFNPAAASDGCFINYAPQLGSKVYMSGDYMPQFGKGKDNYTIHFQAVYCFLQYVSSRRSDCTSVHHHLSCNTCIVKCDDTISDISPNHPKIDQAFDDNTSALLRETIGFIKEKPTIHVSQRDYLALDNEIPFDPDVLNPTGCYYGLIYTLATKCALSLLSKAGDTDSMNIEDLQSFPRVYSYKLYVDHIMDAVSNILLYMFIMRQKESVGVLGISKAKRGLLRFLDRTPIGKFKEIASLCVGRKSKSGKTRYRIPTGCFPDDVPSFLRGVKNCLLDVLTEVSGFNIHYPKNMYIGKLGITEKEYRVILGMNGVVRHGCLSCGEIMWDDNPIGASSCRAGHMSLILDQIRLTPASLDRMSKLLTIKSQVSFNKEVELQTIQSSMTQRLYRRDVSHHVMMQHKSMRKINLPTASIYKWNAVISRIPSDMYNVVVVLGDGTGGTSMLAAQHFKDSIIFPLAKFERQKMIPQDSDSIHPFLSRGYPNVRYDLLESIPDNIMTTIWVREFRSSLSKIGGSILVISDIEGLDSDSIVKKIREAAEMETVDAIIKVYYDQIREEHIDWLPYVIQTIHANVDYGEEFITSIPWSPSKNEHQSLKVGQALVERSFRNAISLSWALARHKLSSLGISIGKELLLGRPDRLMVALLGHINSRYRFPQDKIRAYDPRNITDGVLKKIIRSVKIIILSLSSESITTQSWFQNMTLSHATREDRDRHFVTRRINLTYSDCVISAITHEDELVARTIRGHRRSLYEISEFVDLLRLCKPQAQIPYEITDLIVESDSIESVSDISFGE</sequence>
<evidence type="ECO:0000256" key="1">
    <source>
        <dbReference type="ARBA" id="ARBA00012494"/>
    </source>
</evidence>
<evidence type="ECO:0000256" key="9">
    <source>
        <dbReference type="ARBA" id="ARBA00026099"/>
    </source>
</evidence>
<reference evidence="17" key="1">
    <citation type="submission" date="2023-08" db="EMBL/GenBank/DDBJ databases">
        <title>The complete sequence of a beet oak leaf virus isolate from the United States.</title>
        <authorList>
            <person name="Wintermantel W.M."/>
            <person name="Jenkins Hladky L.L."/>
        </authorList>
    </citation>
    <scope>NUCLEOTIDE SEQUENCE</scope>
    <source>
        <strain evidence="17">California</strain>
    </source>
</reference>
<dbReference type="GO" id="GO:0016787">
    <property type="term" value="F:hydrolase activity"/>
    <property type="evidence" value="ECO:0007669"/>
    <property type="project" value="UniProtKB-KW"/>
</dbReference>
<evidence type="ECO:0000256" key="3">
    <source>
        <dbReference type="ARBA" id="ARBA00022603"/>
    </source>
</evidence>
<keyword evidence="3" id="KW-0808">Transferase</keyword>
<evidence type="ECO:0000256" key="14">
    <source>
        <dbReference type="ARBA" id="ARBA00048548"/>
    </source>
</evidence>
<evidence type="ECO:0000259" key="15">
    <source>
        <dbReference type="PROSITE" id="PS50526"/>
    </source>
</evidence>
<dbReference type="EC" id="2.1.1.375" evidence="9"/>
<comment type="catalytic activity">
    <reaction evidence="13">
        <text>a 5'-end (5'-triphosphoguanosine)-adenylyl-adenylyl-cytidylyl-adenosine in mRNA + 2 S-adenosyl-L-methionine = a 5'-end (N(7)-methyl 5'-triphosphoguanosine)-(2'-O-methyladenylyl)-adenylyl-cytidylyl-adenosine in mRNA + 2 S-adenosyl-L-homocysteine + H(+)</text>
        <dbReference type="Rhea" id="RHEA:65376"/>
        <dbReference type="Rhea" id="RHEA-COMP:16797"/>
        <dbReference type="Rhea" id="RHEA-COMP:16798"/>
        <dbReference type="ChEBI" id="CHEBI:15378"/>
        <dbReference type="ChEBI" id="CHEBI:57856"/>
        <dbReference type="ChEBI" id="CHEBI:59789"/>
        <dbReference type="ChEBI" id="CHEBI:156483"/>
        <dbReference type="ChEBI" id="CHEBI:156484"/>
        <dbReference type="EC" id="2.1.1.375"/>
    </reaction>
</comment>
<dbReference type="InterPro" id="IPR026890">
    <property type="entry name" value="Mononeg_mRNAcap"/>
</dbReference>
<keyword evidence="6" id="KW-0511">Multifunctional enzyme</keyword>
<keyword evidence="4" id="KW-0949">S-adenosyl-L-methionine</keyword>
<proteinExistence type="predicted"/>
<comment type="catalytic activity">
    <reaction evidence="14">
        <text>GTP + H2O = GDP + phosphate + H(+)</text>
        <dbReference type="Rhea" id="RHEA:19669"/>
        <dbReference type="ChEBI" id="CHEBI:15377"/>
        <dbReference type="ChEBI" id="CHEBI:15378"/>
        <dbReference type="ChEBI" id="CHEBI:37565"/>
        <dbReference type="ChEBI" id="CHEBI:43474"/>
        <dbReference type="ChEBI" id="CHEBI:58189"/>
    </reaction>
</comment>
<dbReference type="PROSITE" id="PS51590">
    <property type="entry name" value="SAM_MT_MNV_L"/>
    <property type="match status" value="1"/>
</dbReference>
<evidence type="ECO:0000256" key="13">
    <source>
        <dbReference type="ARBA" id="ARBA00047370"/>
    </source>
</evidence>
<protein>
    <recommendedName>
        <fullName evidence="11">Replicase</fullName>
        <ecNumber evidence="9">2.1.1.375</ecNumber>
        <ecNumber evidence="1">2.7.7.48</ecNumber>
        <ecNumber evidence="2">2.7.7.88</ecNumber>
    </recommendedName>
    <alternativeName>
        <fullName evidence="10">Transcriptase</fullName>
    </alternativeName>
</protein>
<dbReference type="EC" id="2.7.7.88" evidence="2"/>